<dbReference type="PROSITE" id="PS50262">
    <property type="entry name" value="G_PROTEIN_RECEP_F1_2"/>
    <property type="match status" value="1"/>
</dbReference>
<feature type="domain" description="G-protein coupled receptors family 1 profile" evidence="10">
    <location>
        <begin position="37"/>
        <end position="263"/>
    </location>
</feature>
<evidence type="ECO:0000313" key="11">
    <source>
        <dbReference type="EMBL" id="MBN3311670.1"/>
    </source>
</evidence>
<protein>
    <submittedName>
        <fullName evidence="11">GP183 protein</fullName>
    </submittedName>
</protein>
<dbReference type="GO" id="GO:0005886">
    <property type="term" value="C:plasma membrane"/>
    <property type="evidence" value="ECO:0007669"/>
    <property type="project" value="UniProtKB-SubCell"/>
</dbReference>
<proteinExistence type="predicted"/>
<evidence type="ECO:0000256" key="8">
    <source>
        <dbReference type="ARBA" id="ARBA00023224"/>
    </source>
</evidence>
<dbReference type="SUPFAM" id="SSF81321">
    <property type="entry name" value="Family A G protein-coupled receptor-like"/>
    <property type="match status" value="1"/>
</dbReference>
<keyword evidence="12" id="KW-1185">Reference proteome</keyword>
<feature type="transmembrane region" description="Helical" evidence="9">
    <location>
        <begin position="20"/>
        <end position="45"/>
    </location>
</feature>
<organism evidence="11 12">
    <name type="scientific">Atractosteus spatula</name>
    <name type="common">Alligator gar</name>
    <name type="synonym">Lepisosteus spatula</name>
    <dbReference type="NCBI Taxonomy" id="7917"/>
    <lineage>
        <taxon>Eukaryota</taxon>
        <taxon>Metazoa</taxon>
        <taxon>Chordata</taxon>
        <taxon>Craniata</taxon>
        <taxon>Vertebrata</taxon>
        <taxon>Euteleostomi</taxon>
        <taxon>Actinopterygii</taxon>
        <taxon>Neopterygii</taxon>
        <taxon>Holostei</taxon>
        <taxon>Semionotiformes</taxon>
        <taxon>Lepisosteidae</taxon>
        <taxon>Atractosteus</taxon>
    </lineage>
</organism>
<sequence length="289" mass="32542">MISLNLTVPLAVDFNEAADYFIFIANLLIATSAVLVAGSVVLGIICKKSLRAQNRFLFMLNTSISDTLSGLGGYYIGLFDVQEGFPSRNGTYFIVPSLLGVNIMTILFSQVDRFLAVVYPYTYNRFVSRTVVIEVCFFAWFYTYIMLTIQNLVALEVVAEIRAYSVLTLQAIIIAKVLMNVKLYLIAKYQIAREPPGPERDNKKESLKLIIVVVVCFLALWTPRFYYVIVVEMTGSRYMFTNNASDPLGMVIRLTSTCTPGLYIWGSPALREAVLKTVWGRLCPLPRIR</sequence>
<dbReference type="InterPro" id="IPR017452">
    <property type="entry name" value="GPCR_Rhodpsn_7TM"/>
</dbReference>
<feature type="transmembrane region" description="Helical" evidence="9">
    <location>
        <begin position="206"/>
        <end position="227"/>
    </location>
</feature>
<keyword evidence="2" id="KW-1003">Cell membrane</keyword>
<reference evidence="11" key="1">
    <citation type="journal article" date="2021" name="Cell">
        <title>Tracing the genetic footprints of vertebrate landing in non-teleost ray-finned fishes.</title>
        <authorList>
            <person name="Bi X."/>
            <person name="Wang K."/>
            <person name="Yang L."/>
            <person name="Pan H."/>
            <person name="Jiang H."/>
            <person name="Wei Q."/>
            <person name="Fang M."/>
            <person name="Yu H."/>
            <person name="Zhu C."/>
            <person name="Cai Y."/>
            <person name="He Y."/>
            <person name="Gan X."/>
            <person name="Zeng H."/>
            <person name="Yu D."/>
            <person name="Zhu Y."/>
            <person name="Jiang H."/>
            <person name="Qiu Q."/>
            <person name="Yang H."/>
            <person name="Zhang Y.E."/>
            <person name="Wang W."/>
            <person name="Zhu M."/>
            <person name="He S."/>
            <person name="Zhang G."/>
        </authorList>
    </citation>
    <scope>NUCLEOTIDE SEQUENCE</scope>
    <source>
        <strain evidence="11">Allg_001</strain>
    </source>
</reference>
<keyword evidence="6 9" id="KW-0472">Membrane</keyword>
<comment type="caution">
    <text evidence="11">The sequence shown here is derived from an EMBL/GenBank/DDBJ whole genome shotgun (WGS) entry which is preliminary data.</text>
</comment>
<dbReference type="InterPro" id="IPR000276">
    <property type="entry name" value="GPCR_Rhodpsn"/>
</dbReference>
<evidence type="ECO:0000256" key="9">
    <source>
        <dbReference type="SAM" id="Phobius"/>
    </source>
</evidence>
<keyword evidence="7" id="KW-0675">Receptor</keyword>
<feature type="non-terminal residue" evidence="11">
    <location>
        <position position="1"/>
    </location>
</feature>
<feature type="transmembrane region" description="Helical" evidence="9">
    <location>
        <begin position="90"/>
        <end position="109"/>
    </location>
</feature>
<feature type="transmembrane region" description="Helical" evidence="9">
    <location>
        <begin position="130"/>
        <end position="149"/>
    </location>
</feature>
<keyword evidence="5" id="KW-0297">G-protein coupled receptor</keyword>
<dbReference type="AlphaFoldDB" id="A0A8J7NEU1"/>
<keyword evidence="3 9" id="KW-0812">Transmembrane</keyword>
<evidence type="ECO:0000313" key="12">
    <source>
        <dbReference type="Proteomes" id="UP000736164"/>
    </source>
</evidence>
<dbReference type="EMBL" id="JAAWVO010001657">
    <property type="protein sequence ID" value="MBN3311670.1"/>
    <property type="molecule type" value="Genomic_DNA"/>
</dbReference>
<dbReference type="Pfam" id="PF00001">
    <property type="entry name" value="7tm_1"/>
    <property type="match status" value="1"/>
</dbReference>
<evidence type="ECO:0000256" key="5">
    <source>
        <dbReference type="ARBA" id="ARBA00023040"/>
    </source>
</evidence>
<evidence type="ECO:0000256" key="7">
    <source>
        <dbReference type="ARBA" id="ARBA00023170"/>
    </source>
</evidence>
<dbReference type="Proteomes" id="UP000736164">
    <property type="component" value="Unassembled WGS sequence"/>
</dbReference>
<evidence type="ECO:0000259" key="10">
    <source>
        <dbReference type="PROSITE" id="PS50262"/>
    </source>
</evidence>
<feature type="non-terminal residue" evidence="11">
    <location>
        <position position="289"/>
    </location>
</feature>
<comment type="subcellular location">
    <subcellularLocation>
        <location evidence="1">Cell membrane</location>
        <topology evidence="1">Multi-pass membrane protein</topology>
    </subcellularLocation>
</comment>
<feature type="transmembrane region" description="Helical" evidence="9">
    <location>
        <begin position="57"/>
        <end position="78"/>
    </location>
</feature>
<feature type="transmembrane region" description="Helical" evidence="9">
    <location>
        <begin position="161"/>
        <end position="185"/>
    </location>
</feature>
<dbReference type="GO" id="GO:0004930">
    <property type="term" value="F:G protein-coupled receptor activity"/>
    <property type="evidence" value="ECO:0007669"/>
    <property type="project" value="UniProtKB-KW"/>
</dbReference>
<keyword evidence="4 9" id="KW-1133">Transmembrane helix</keyword>
<dbReference type="CDD" id="cd00637">
    <property type="entry name" value="7tm_classA_rhodopsin-like"/>
    <property type="match status" value="1"/>
</dbReference>
<evidence type="ECO:0000256" key="4">
    <source>
        <dbReference type="ARBA" id="ARBA00022989"/>
    </source>
</evidence>
<name>A0A8J7NEU1_ATRSP</name>
<dbReference type="Gene3D" id="1.20.1070.10">
    <property type="entry name" value="Rhodopsin 7-helix transmembrane proteins"/>
    <property type="match status" value="1"/>
</dbReference>
<dbReference type="PANTHER" id="PTHR22750">
    <property type="entry name" value="G-PROTEIN COUPLED RECEPTOR"/>
    <property type="match status" value="1"/>
</dbReference>
<keyword evidence="8" id="KW-0807">Transducer</keyword>
<evidence type="ECO:0000256" key="1">
    <source>
        <dbReference type="ARBA" id="ARBA00004651"/>
    </source>
</evidence>
<gene>
    <name evidence="11" type="primary">Gpr183_0</name>
    <name evidence="11" type="ORF">GTO95_0000811</name>
</gene>
<evidence type="ECO:0000256" key="2">
    <source>
        <dbReference type="ARBA" id="ARBA00022475"/>
    </source>
</evidence>
<evidence type="ECO:0000256" key="3">
    <source>
        <dbReference type="ARBA" id="ARBA00022692"/>
    </source>
</evidence>
<accession>A0A8J7NEU1</accession>
<evidence type="ECO:0000256" key="6">
    <source>
        <dbReference type="ARBA" id="ARBA00023136"/>
    </source>
</evidence>